<dbReference type="AlphaFoldDB" id="A0A9P1H5D0"/>
<proteinExistence type="inferred from homology"/>
<evidence type="ECO:0000256" key="9">
    <source>
        <dbReference type="ARBA" id="ARBA00023277"/>
    </source>
</evidence>
<dbReference type="CDD" id="cd06548">
    <property type="entry name" value="GH18_chitinase"/>
    <property type="match status" value="1"/>
</dbReference>
<evidence type="ECO:0000259" key="13">
    <source>
        <dbReference type="PROSITE" id="PS51910"/>
    </source>
</evidence>
<keyword evidence="7" id="KW-0146">Chitin degradation</keyword>
<dbReference type="OrthoDB" id="76388at2759"/>
<gene>
    <name evidence="14" type="ORF">PPNO1_LOCUS5288</name>
</gene>
<dbReference type="GO" id="GO:0000272">
    <property type="term" value="P:polysaccharide catabolic process"/>
    <property type="evidence" value="ECO:0007669"/>
    <property type="project" value="UniProtKB-KW"/>
</dbReference>
<dbReference type="GO" id="GO:0008843">
    <property type="term" value="F:endochitinase activity"/>
    <property type="evidence" value="ECO:0007669"/>
    <property type="project" value="UniProtKB-EC"/>
</dbReference>
<comment type="subcellular location">
    <subcellularLocation>
        <location evidence="2">Secreted</location>
    </subcellularLocation>
</comment>
<evidence type="ECO:0000256" key="12">
    <source>
        <dbReference type="RuleBase" id="RU000489"/>
    </source>
</evidence>
<comment type="similarity">
    <text evidence="3">Belongs to the glycosyl hydrolase 18 family. Chitinase class V subfamily.</text>
</comment>
<evidence type="ECO:0000256" key="10">
    <source>
        <dbReference type="ARBA" id="ARBA00023295"/>
    </source>
</evidence>
<keyword evidence="10 12" id="KW-0326">Glycosidase</keyword>
<dbReference type="PROSITE" id="PS51910">
    <property type="entry name" value="GH18_2"/>
    <property type="match status" value="1"/>
</dbReference>
<organism evidence="14 15">
    <name type="scientific">Parascedosporium putredinis</name>
    <dbReference type="NCBI Taxonomy" id="1442378"/>
    <lineage>
        <taxon>Eukaryota</taxon>
        <taxon>Fungi</taxon>
        <taxon>Dikarya</taxon>
        <taxon>Ascomycota</taxon>
        <taxon>Pezizomycotina</taxon>
        <taxon>Sordariomycetes</taxon>
        <taxon>Hypocreomycetidae</taxon>
        <taxon>Microascales</taxon>
        <taxon>Microascaceae</taxon>
        <taxon>Parascedosporium</taxon>
    </lineage>
</organism>
<dbReference type="FunFam" id="3.10.50.10:FF:000005">
    <property type="entry name" value="Endochitinase B1"/>
    <property type="match status" value="1"/>
</dbReference>
<evidence type="ECO:0000256" key="8">
    <source>
        <dbReference type="ARBA" id="ARBA00023180"/>
    </source>
</evidence>
<dbReference type="InterPro" id="IPR001579">
    <property type="entry name" value="Glyco_hydro_18_chit_AS"/>
</dbReference>
<evidence type="ECO:0000256" key="6">
    <source>
        <dbReference type="ARBA" id="ARBA00022801"/>
    </source>
</evidence>
<dbReference type="Gene3D" id="3.20.20.80">
    <property type="entry name" value="Glycosidases"/>
    <property type="match status" value="1"/>
</dbReference>
<dbReference type="InterPro" id="IPR050314">
    <property type="entry name" value="Glycosyl_Hydrlase_18"/>
</dbReference>
<dbReference type="PANTHER" id="PTHR11177:SF317">
    <property type="entry name" value="CHITINASE 12-RELATED"/>
    <property type="match status" value="1"/>
</dbReference>
<dbReference type="SUPFAM" id="SSF51445">
    <property type="entry name" value="(Trans)glycosidases"/>
    <property type="match status" value="1"/>
</dbReference>
<keyword evidence="9" id="KW-0119">Carbohydrate metabolism</keyword>
<dbReference type="InterPro" id="IPR011583">
    <property type="entry name" value="Chitinase_II/V-like_cat"/>
</dbReference>
<dbReference type="SUPFAM" id="SSF54556">
    <property type="entry name" value="Chitinase insertion domain"/>
    <property type="match status" value="1"/>
</dbReference>
<dbReference type="Proteomes" id="UP000838763">
    <property type="component" value="Unassembled WGS sequence"/>
</dbReference>
<dbReference type="InterPro" id="IPR001223">
    <property type="entry name" value="Glyco_hydro18_cat"/>
</dbReference>
<dbReference type="InterPro" id="IPR029070">
    <property type="entry name" value="Chitinase_insertion_sf"/>
</dbReference>
<evidence type="ECO:0000256" key="7">
    <source>
        <dbReference type="ARBA" id="ARBA00023024"/>
    </source>
</evidence>
<evidence type="ECO:0000256" key="4">
    <source>
        <dbReference type="ARBA" id="ARBA00012729"/>
    </source>
</evidence>
<keyword evidence="11" id="KW-0624">Polysaccharide degradation</keyword>
<reference evidence="14" key="1">
    <citation type="submission" date="2022-11" db="EMBL/GenBank/DDBJ databases">
        <authorList>
            <person name="Scott C."/>
            <person name="Bruce N."/>
        </authorList>
    </citation>
    <scope>NUCLEOTIDE SEQUENCE</scope>
</reference>
<dbReference type="SMART" id="SM00636">
    <property type="entry name" value="Glyco_18"/>
    <property type="match status" value="1"/>
</dbReference>
<evidence type="ECO:0000256" key="3">
    <source>
        <dbReference type="ARBA" id="ARBA00008682"/>
    </source>
</evidence>
<keyword evidence="8" id="KW-0325">Glycoprotein</keyword>
<dbReference type="Gene3D" id="3.10.50.10">
    <property type="match status" value="1"/>
</dbReference>
<dbReference type="FunFam" id="3.20.20.80:FF:000095">
    <property type="entry name" value="Endochitinase B1"/>
    <property type="match status" value="1"/>
</dbReference>
<comment type="catalytic activity">
    <reaction evidence="1">
        <text>Random endo-hydrolysis of N-acetyl-beta-D-glucosaminide (1-&gt;4)-beta-linkages in chitin and chitodextrins.</text>
        <dbReference type="EC" id="3.2.1.14"/>
    </reaction>
</comment>
<evidence type="ECO:0000313" key="14">
    <source>
        <dbReference type="EMBL" id="CAI4215581.1"/>
    </source>
</evidence>
<evidence type="ECO:0000313" key="15">
    <source>
        <dbReference type="Proteomes" id="UP000838763"/>
    </source>
</evidence>
<dbReference type="InterPro" id="IPR017853">
    <property type="entry name" value="GH"/>
</dbReference>
<evidence type="ECO:0000256" key="1">
    <source>
        <dbReference type="ARBA" id="ARBA00000822"/>
    </source>
</evidence>
<accession>A0A9P1H5D0</accession>
<keyword evidence="6 12" id="KW-0378">Hydrolase</keyword>
<keyword evidence="15" id="KW-1185">Reference proteome</keyword>
<name>A0A9P1H5D0_9PEZI</name>
<dbReference type="GO" id="GO:0006032">
    <property type="term" value="P:chitin catabolic process"/>
    <property type="evidence" value="ECO:0007669"/>
    <property type="project" value="UniProtKB-KW"/>
</dbReference>
<protein>
    <recommendedName>
        <fullName evidence="4">chitinase</fullName>
        <ecNumber evidence="4">3.2.1.14</ecNumber>
    </recommendedName>
</protein>
<evidence type="ECO:0000256" key="2">
    <source>
        <dbReference type="ARBA" id="ARBA00004613"/>
    </source>
</evidence>
<dbReference type="EC" id="3.2.1.14" evidence="4"/>
<evidence type="ECO:0000256" key="5">
    <source>
        <dbReference type="ARBA" id="ARBA00022525"/>
    </source>
</evidence>
<dbReference type="PROSITE" id="PS01095">
    <property type="entry name" value="GH18_1"/>
    <property type="match status" value="1"/>
</dbReference>
<feature type="domain" description="GH18" evidence="13">
    <location>
        <begin position="3"/>
        <end position="367"/>
    </location>
</feature>
<dbReference type="Pfam" id="PF00704">
    <property type="entry name" value="Glyco_hydro_18"/>
    <property type="match status" value="1"/>
</dbReference>
<evidence type="ECO:0000256" key="11">
    <source>
        <dbReference type="ARBA" id="ARBA00023326"/>
    </source>
</evidence>
<sequence length="394" mass="43920">MAHRTVAYFVNWAIYGRKHLPQTLPAENLTHILYAFANIKPDGEVHLTDAWADTDIHWDGDSWNDVGTNLYGCFKQLNLLKKRNRNLKILLSIGGWTYSPNFKGPASTPEGRKRFAETSVEILKNVGLDGIDIDWEYPANAQEAADYVELLRVCREALDQYSNTLPTPYHFELTVASPCGTENYQRMDLRGMDQYLDFWNVMAYDYAGSWDSVAAHQANLYPCGSNPKSTPFSTQAALDYYTNHAGIAPNKIVIGMPLYGRGFENTDGPGSSYQGVGQGNWEAGVYDFKKLPLDGASEVNDPALGASYCFNPSTRTFVTYDTVPTARLKADYIKARGLGGAMWWESSSDKEGQESIIGNVTNVFGGPGCLQKKENCISYPHTKYDNLRNGFPDQ</sequence>
<comment type="caution">
    <text evidence="14">The sequence shown here is derived from an EMBL/GenBank/DDBJ whole genome shotgun (WGS) entry which is preliminary data.</text>
</comment>
<keyword evidence="5" id="KW-0964">Secreted</keyword>
<dbReference type="GO" id="GO:0008061">
    <property type="term" value="F:chitin binding"/>
    <property type="evidence" value="ECO:0007669"/>
    <property type="project" value="InterPro"/>
</dbReference>
<dbReference type="GO" id="GO:0005576">
    <property type="term" value="C:extracellular region"/>
    <property type="evidence" value="ECO:0007669"/>
    <property type="project" value="UniProtKB-SubCell"/>
</dbReference>
<dbReference type="PANTHER" id="PTHR11177">
    <property type="entry name" value="CHITINASE"/>
    <property type="match status" value="1"/>
</dbReference>
<dbReference type="EMBL" id="CALLCH030000012">
    <property type="protein sequence ID" value="CAI4215581.1"/>
    <property type="molecule type" value="Genomic_DNA"/>
</dbReference>